<feature type="transmembrane region" description="Helical" evidence="5">
    <location>
        <begin position="219"/>
        <end position="240"/>
    </location>
</feature>
<evidence type="ECO:0000256" key="4">
    <source>
        <dbReference type="SAM" id="MobiDB-lite"/>
    </source>
</evidence>
<feature type="domain" description="GGDEF" evidence="6">
    <location>
        <begin position="280"/>
        <end position="412"/>
    </location>
</feature>
<dbReference type="AlphaFoldDB" id="A0A7X0MXG2"/>
<dbReference type="SUPFAM" id="SSF55073">
    <property type="entry name" value="Nucleotide cyclase"/>
    <property type="match status" value="1"/>
</dbReference>
<dbReference type="InParanoid" id="A0A7X0MXG2"/>
<dbReference type="GO" id="GO:0052621">
    <property type="term" value="F:diguanylate cyclase activity"/>
    <property type="evidence" value="ECO:0007669"/>
    <property type="project" value="UniProtKB-EC"/>
</dbReference>
<evidence type="ECO:0000256" key="3">
    <source>
        <dbReference type="ARBA" id="ARBA00034247"/>
    </source>
</evidence>
<dbReference type="InterPro" id="IPR029787">
    <property type="entry name" value="Nucleotide_cyclase"/>
</dbReference>
<keyword evidence="5" id="KW-0472">Membrane</keyword>
<evidence type="ECO:0000313" key="7">
    <source>
        <dbReference type="EMBL" id="MBB6523696.1"/>
    </source>
</evidence>
<organism evidence="7 8">
    <name type="scientific">Pseudoteredinibacter isoporae</name>
    <dbReference type="NCBI Taxonomy" id="570281"/>
    <lineage>
        <taxon>Bacteria</taxon>
        <taxon>Pseudomonadati</taxon>
        <taxon>Pseudomonadota</taxon>
        <taxon>Gammaproteobacteria</taxon>
        <taxon>Cellvibrionales</taxon>
        <taxon>Cellvibrionaceae</taxon>
        <taxon>Pseudoteredinibacter</taxon>
    </lineage>
</organism>
<comment type="caution">
    <text evidence="7">The sequence shown here is derived from an EMBL/GenBank/DDBJ whole genome shotgun (WGS) entry which is preliminary data.</text>
</comment>
<dbReference type="InterPro" id="IPR043128">
    <property type="entry name" value="Rev_trsase/Diguanyl_cyclase"/>
</dbReference>
<comment type="catalytic activity">
    <reaction evidence="3">
        <text>2 GTP = 3',3'-c-di-GMP + 2 diphosphate</text>
        <dbReference type="Rhea" id="RHEA:24898"/>
        <dbReference type="ChEBI" id="CHEBI:33019"/>
        <dbReference type="ChEBI" id="CHEBI:37565"/>
        <dbReference type="ChEBI" id="CHEBI:58805"/>
        <dbReference type="EC" id="2.7.7.65"/>
    </reaction>
</comment>
<gene>
    <name evidence="7" type="ORF">HNR48_004010</name>
</gene>
<evidence type="ECO:0000313" key="8">
    <source>
        <dbReference type="Proteomes" id="UP000528457"/>
    </source>
</evidence>
<protein>
    <recommendedName>
        <fullName evidence="2">diguanylate cyclase</fullName>
        <ecNumber evidence="2">2.7.7.65</ecNumber>
    </recommendedName>
</protein>
<dbReference type="InterPro" id="IPR000160">
    <property type="entry name" value="GGDEF_dom"/>
</dbReference>
<keyword evidence="8" id="KW-1185">Reference proteome</keyword>
<evidence type="ECO:0000256" key="1">
    <source>
        <dbReference type="ARBA" id="ARBA00001946"/>
    </source>
</evidence>
<feature type="transmembrane region" description="Helical" evidence="5">
    <location>
        <begin position="12"/>
        <end position="29"/>
    </location>
</feature>
<dbReference type="PANTHER" id="PTHR45138:SF9">
    <property type="entry name" value="DIGUANYLATE CYCLASE DGCM-RELATED"/>
    <property type="match status" value="1"/>
</dbReference>
<evidence type="ECO:0000259" key="6">
    <source>
        <dbReference type="PROSITE" id="PS50887"/>
    </source>
</evidence>
<dbReference type="Pfam" id="PF00990">
    <property type="entry name" value="GGDEF"/>
    <property type="match status" value="1"/>
</dbReference>
<dbReference type="RefSeq" id="WP_166843300.1">
    <property type="nucleotide sequence ID" value="NZ_JAAONY010000004.1"/>
</dbReference>
<evidence type="ECO:0000256" key="5">
    <source>
        <dbReference type="SAM" id="Phobius"/>
    </source>
</evidence>
<dbReference type="InterPro" id="IPR050469">
    <property type="entry name" value="Diguanylate_Cyclase"/>
</dbReference>
<evidence type="ECO:0000256" key="2">
    <source>
        <dbReference type="ARBA" id="ARBA00012528"/>
    </source>
</evidence>
<dbReference type="NCBIfam" id="TIGR00254">
    <property type="entry name" value="GGDEF"/>
    <property type="match status" value="1"/>
</dbReference>
<dbReference type="EMBL" id="JACHHT010000004">
    <property type="protein sequence ID" value="MBB6523696.1"/>
    <property type="molecule type" value="Genomic_DNA"/>
</dbReference>
<dbReference type="Gene3D" id="3.30.70.270">
    <property type="match status" value="1"/>
</dbReference>
<accession>A0A7X0MXG2</accession>
<dbReference type="Proteomes" id="UP000528457">
    <property type="component" value="Unassembled WGS sequence"/>
</dbReference>
<keyword evidence="5" id="KW-1133">Transmembrane helix</keyword>
<keyword evidence="5" id="KW-0812">Transmembrane</keyword>
<dbReference type="EC" id="2.7.7.65" evidence="2"/>
<reference evidence="7 8" key="1">
    <citation type="submission" date="2020-08" db="EMBL/GenBank/DDBJ databases">
        <title>Genomic Encyclopedia of Type Strains, Phase IV (KMG-IV): sequencing the most valuable type-strain genomes for metagenomic binning, comparative biology and taxonomic classification.</title>
        <authorList>
            <person name="Goeker M."/>
        </authorList>
    </citation>
    <scope>NUCLEOTIDE SEQUENCE [LARGE SCALE GENOMIC DNA]</scope>
    <source>
        <strain evidence="7 8">DSM 22368</strain>
    </source>
</reference>
<dbReference type="PANTHER" id="PTHR45138">
    <property type="entry name" value="REGULATORY COMPONENTS OF SENSORY TRANSDUCTION SYSTEM"/>
    <property type="match status" value="1"/>
</dbReference>
<name>A0A7X0MXG2_9GAMM</name>
<dbReference type="FunFam" id="3.30.70.270:FF:000001">
    <property type="entry name" value="Diguanylate cyclase domain protein"/>
    <property type="match status" value="1"/>
</dbReference>
<comment type="cofactor">
    <cofactor evidence="1">
        <name>Mg(2+)</name>
        <dbReference type="ChEBI" id="CHEBI:18420"/>
    </cofactor>
</comment>
<dbReference type="SMART" id="SM00267">
    <property type="entry name" value="GGDEF"/>
    <property type="match status" value="1"/>
</dbReference>
<dbReference type="PROSITE" id="PS50887">
    <property type="entry name" value="GGDEF"/>
    <property type="match status" value="1"/>
</dbReference>
<feature type="region of interest" description="Disordered" evidence="4">
    <location>
        <begin position="405"/>
        <end position="425"/>
    </location>
</feature>
<sequence>MKFSAGFHRYFYGLQAILLGLLGYSAYLINDFYRLTHEIALLENNRFDMVALANELQQSSDQLTLFAQNYVVTGNPEYLRAFEQVLAIRNGTAPRPQDYHATYWNLNEDERAARHSQQDGIALLDIMATMPYSEAEFALLHLAKDQSDKLAIIEKQAFALAPTDKEQAKALLFGEAYKEAKHSIMAPIDQFLIVVNKRLAKNLQNLHEREQSLANSLPLILGLNALLIFTIFITINWRFIQYHRELVDLSMKDHLTRICNRKYLSEFGPQFLQYHRRHGNKVCLALMDIDHFKTINDNYGHQIGDRILQHFCKTVGSRIRKTDTFVRYGGEEFVLLMPNMTAEQCAPFLEELCARVAEHDFDERRKRISYTVSIGWVDSGHHYDLDTMLHRADAAMYKAKQSGRNCAQQGDCSNPKPTLAISKSA</sequence>
<proteinExistence type="predicted"/>
<dbReference type="CDD" id="cd01949">
    <property type="entry name" value="GGDEF"/>
    <property type="match status" value="1"/>
</dbReference>